<gene>
    <name evidence="2" type="ORF">KZ820_05775</name>
</gene>
<name>A0ABS7BLD5_9SPHN</name>
<proteinExistence type="predicted"/>
<keyword evidence="3" id="KW-1185">Reference proteome</keyword>
<dbReference type="PRINTS" id="PR01590">
    <property type="entry name" value="HTHFIS"/>
</dbReference>
<reference evidence="2 3" key="1">
    <citation type="submission" date="2021-07" db="EMBL/GenBank/DDBJ databases">
        <title>Sphingomonas sp.</title>
        <authorList>
            <person name="Feng G."/>
            <person name="Li J."/>
            <person name="Pan M."/>
        </authorList>
    </citation>
    <scope>NUCLEOTIDE SEQUENCE [LARGE SCALE GENOMIC DNA]</scope>
    <source>
        <strain evidence="2 3">RRHST34</strain>
    </source>
</reference>
<dbReference type="SUPFAM" id="SSF46689">
    <property type="entry name" value="Homeodomain-like"/>
    <property type="match status" value="1"/>
</dbReference>
<evidence type="ECO:0000259" key="1">
    <source>
        <dbReference type="Pfam" id="PF02954"/>
    </source>
</evidence>
<dbReference type="InterPro" id="IPR002197">
    <property type="entry name" value="HTH_Fis"/>
</dbReference>
<sequence length="108" mass="12138">MNSRATSQARTILTMKECQIEGTMAFAQRSAVEAALRDNRCNLSHAARQLRVGRTTLYRLIKRFEIEVEIMPRPPLPRPRANAASQAPTSVRLVDGVWYLVRADGSRA</sequence>
<dbReference type="EMBL" id="JAHXZN010000001">
    <property type="protein sequence ID" value="MBW6530239.1"/>
    <property type="molecule type" value="Genomic_DNA"/>
</dbReference>
<dbReference type="Gene3D" id="1.10.10.60">
    <property type="entry name" value="Homeodomain-like"/>
    <property type="match status" value="1"/>
</dbReference>
<evidence type="ECO:0000313" key="3">
    <source>
        <dbReference type="Proteomes" id="UP000759103"/>
    </source>
</evidence>
<protein>
    <recommendedName>
        <fullName evidence="1">DNA binding HTH domain-containing protein</fullName>
    </recommendedName>
</protein>
<dbReference type="InterPro" id="IPR009057">
    <property type="entry name" value="Homeodomain-like_sf"/>
</dbReference>
<feature type="domain" description="DNA binding HTH" evidence="1">
    <location>
        <begin position="27"/>
        <end position="64"/>
    </location>
</feature>
<dbReference type="Proteomes" id="UP000759103">
    <property type="component" value="Unassembled WGS sequence"/>
</dbReference>
<dbReference type="RefSeq" id="WP_219747622.1">
    <property type="nucleotide sequence ID" value="NZ_JAHXZN010000001.1"/>
</dbReference>
<accession>A0ABS7BLD5</accession>
<comment type="caution">
    <text evidence="2">The sequence shown here is derived from an EMBL/GenBank/DDBJ whole genome shotgun (WGS) entry which is preliminary data.</text>
</comment>
<evidence type="ECO:0000313" key="2">
    <source>
        <dbReference type="EMBL" id="MBW6530239.1"/>
    </source>
</evidence>
<organism evidence="2 3">
    <name type="scientific">Sphingomonas citri</name>
    <dbReference type="NCBI Taxonomy" id="2862499"/>
    <lineage>
        <taxon>Bacteria</taxon>
        <taxon>Pseudomonadati</taxon>
        <taxon>Pseudomonadota</taxon>
        <taxon>Alphaproteobacteria</taxon>
        <taxon>Sphingomonadales</taxon>
        <taxon>Sphingomonadaceae</taxon>
        <taxon>Sphingomonas</taxon>
    </lineage>
</organism>
<dbReference type="Pfam" id="PF02954">
    <property type="entry name" value="HTH_8"/>
    <property type="match status" value="1"/>
</dbReference>